<dbReference type="CDD" id="cd01099">
    <property type="entry name" value="PAN_AP_HGF"/>
    <property type="match status" value="2"/>
</dbReference>
<feature type="domain" description="Apple" evidence="2">
    <location>
        <begin position="105"/>
        <end position="185"/>
    </location>
</feature>
<comment type="caution">
    <text evidence="3">The sequence shown here is derived from an EMBL/GenBank/DDBJ whole genome shotgun (WGS) entry which is preliminary data.</text>
</comment>
<dbReference type="Pfam" id="PF00024">
    <property type="entry name" value="PAN_1"/>
    <property type="match status" value="3"/>
</dbReference>
<dbReference type="RefSeq" id="WP_162844178.1">
    <property type="nucleotide sequence ID" value="NZ_RKHR01000004.1"/>
</dbReference>
<accession>A0A3N2DQJ3</accession>
<gene>
    <name evidence="3" type="ORF">EDC56_2521</name>
</gene>
<dbReference type="AlphaFoldDB" id="A0A3N2DQJ3"/>
<feature type="chain" id="PRO_5018228072" evidence="1">
    <location>
        <begin position="22"/>
        <end position="555"/>
    </location>
</feature>
<proteinExistence type="predicted"/>
<dbReference type="InterPro" id="IPR052774">
    <property type="entry name" value="Celegans_DevNeuronal_Protein"/>
</dbReference>
<dbReference type="Proteomes" id="UP000275394">
    <property type="component" value="Unassembled WGS sequence"/>
</dbReference>
<organism evidence="3 4">
    <name type="scientific">Sinobacterium caligoides</name>
    <dbReference type="NCBI Taxonomy" id="933926"/>
    <lineage>
        <taxon>Bacteria</taxon>
        <taxon>Pseudomonadati</taxon>
        <taxon>Pseudomonadota</taxon>
        <taxon>Gammaproteobacteria</taxon>
        <taxon>Cellvibrionales</taxon>
        <taxon>Spongiibacteraceae</taxon>
        <taxon>Sinobacterium</taxon>
    </lineage>
</organism>
<dbReference type="InterPro" id="IPR017850">
    <property type="entry name" value="Alkaline_phosphatase_core_sf"/>
</dbReference>
<evidence type="ECO:0000313" key="3">
    <source>
        <dbReference type="EMBL" id="ROS02070.1"/>
    </source>
</evidence>
<dbReference type="PROSITE" id="PS50948">
    <property type="entry name" value="PAN"/>
    <property type="match status" value="3"/>
</dbReference>
<dbReference type="Gene3D" id="3.50.4.10">
    <property type="entry name" value="Hepatocyte Growth Factor"/>
    <property type="match status" value="3"/>
</dbReference>
<feature type="domain" description="Apple" evidence="2">
    <location>
        <begin position="186"/>
        <end position="269"/>
    </location>
</feature>
<dbReference type="PANTHER" id="PTHR47327">
    <property type="entry name" value="FI18240P1-RELATED"/>
    <property type="match status" value="1"/>
</dbReference>
<protein>
    <submittedName>
        <fullName evidence="3">PAN domain-containing protein</fullName>
    </submittedName>
</protein>
<feature type="domain" description="Apple" evidence="2">
    <location>
        <begin position="22"/>
        <end position="102"/>
    </location>
</feature>
<dbReference type="SUPFAM" id="SSF57414">
    <property type="entry name" value="Hairpin loop containing domain-like"/>
    <property type="match status" value="3"/>
</dbReference>
<dbReference type="SMART" id="SM00473">
    <property type="entry name" value="PAN_AP"/>
    <property type="match status" value="3"/>
</dbReference>
<name>A0A3N2DQJ3_9GAMM</name>
<dbReference type="GO" id="GO:0009653">
    <property type="term" value="P:anatomical structure morphogenesis"/>
    <property type="evidence" value="ECO:0007669"/>
    <property type="project" value="TreeGrafter"/>
</dbReference>
<dbReference type="Pfam" id="PF01663">
    <property type="entry name" value="Phosphodiest"/>
    <property type="match status" value="1"/>
</dbReference>
<dbReference type="Gene3D" id="3.40.720.10">
    <property type="entry name" value="Alkaline Phosphatase, subunit A"/>
    <property type="match status" value="1"/>
</dbReference>
<dbReference type="SUPFAM" id="SSF53649">
    <property type="entry name" value="Alkaline phosphatase-like"/>
    <property type="match status" value="1"/>
</dbReference>
<dbReference type="InterPro" id="IPR002591">
    <property type="entry name" value="Phosphodiest/P_Trfase"/>
</dbReference>
<sequence>MNKNVFNALAVALVLPATALAAAVDNFTLTADAAIAGYNNERLTSVSVDDCANACLDGLRSTWCVSFDYHKDSQQCDLSDKRAADVGGLKRDYSDNPYDHYSLDSEALKKFQRSENSAISGFNMEHLNDVTEGDCADQCDDDSRPWCVSFDYYKDTQECDLSSQRADDVGGLVSSSRYDHYSRRLNSLEHFAQTEDAAIAGFNVEQLIDVSPDECAEACLALTRAYWCQSFDYNKNDGVCDLSDQTAESVGGLKRDYPGSPYDHYARVTPRPVESPIPGNKHILLIGFDGLRGDSIQCDNCADTPNFDALIAGGAFHDNVVAGGKQSTYSGPGWSSVFTGYWADQHGVTSNSTNLTLQKPHVFDLIKQSYPTATVGVAADWLNLTTNLRPKQADYVVKTATKKSQQTTDEVIQWLSWQHAPTAIFYYLHNTDIHTSSYDPENSTYQTAIESEDAQMGQVLTALKNRPNYANEDWLIVVTSDHGGLGKGHGGQSAEERNTFIVLNNRYGKTADASYCQGDLSDQPLQQVDGAAAHILDFLAIDAPIEGHKHPACGN</sequence>
<dbReference type="InterPro" id="IPR003609">
    <property type="entry name" value="Pan_app"/>
</dbReference>
<evidence type="ECO:0000256" key="1">
    <source>
        <dbReference type="SAM" id="SignalP"/>
    </source>
</evidence>
<dbReference type="PANTHER" id="PTHR47327:SF1">
    <property type="entry name" value="RE15579P"/>
    <property type="match status" value="1"/>
</dbReference>
<feature type="signal peptide" evidence="1">
    <location>
        <begin position="1"/>
        <end position="21"/>
    </location>
</feature>
<keyword evidence="1" id="KW-0732">Signal</keyword>
<dbReference type="EMBL" id="RKHR01000004">
    <property type="protein sequence ID" value="ROS02070.1"/>
    <property type="molecule type" value="Genomic_DNA"/>
</dbReference>
<evidence type="ECO:0000313" key="4">
    <source>
        <dbReference type="Proteomes" id="UP000275394"/>
    </source>
</evidence>
<evidence type="ECO:0000259" key="2">
    <source>
        <dbReference type="PROSITE" id="PS50948"/>
    </source>
</evidence>
<keyword evidence="4" id="KW-1185">Reference proteome</keyword>
<reference evidence="3 4" key="1">
    <citation type="submission" date="2018-11" db="EMBL/GenBank/DDBJ databases">
        <title>Genomic Encyclopedia of Type Strains, Phase IV (KMG-IV): sequencing the most valuable type-strain genomes for metagenomic binning, comparative biology and taxonomic classification.</title>
        <authorList>
            <person name="Goeker M."/>
        </authorList>
    </citation>
    <scope>NUCLEOTIDE SEQUENCE [LARGE SCALE GENOMIC DNA]</scope>
    <source>
        <strain evidence="3 4">DSM 100316</strain>
    </source>
</reference>